<protein>
    <submittedName>
        <fullName evidence="2">Transcriptional regulator</fullName>
    </submittedName>
</protein>
<accession>A0ABQ5W698</accession>
<dbReference type="RefSeq" id="WP_284340975.1">
    <property type="nucleotide sequence ID" value="NZ_BSNS01000011.1"/>
</dbReference>
<organism evidence="2 3">
    <name type="scientific">Devosia nitrariae</name>
    <dbReference type="NCBI Taxonomy" id="2071872"/>
    <lineage>
        <taxon>Bacteria</taxon>
        <taxon>Pseudomonadati</taxon>
        <taxon>Pseudomonadota</taxon>
        <taxon>Alphaproteobacteria</taxon>
        <taxon>Hyphomicrobiales</taxon>
        <taxon>Devosiaceae</taxon>
        <taxon>Devosia</taxon>
    </lineage>
</organism>
<dbReference type="PANTHER" id="PTHR33164:SF95">
    <property type="entry name" value="TRANSCRIPTIONAL REGULATOR"/>
    <property type="match status" value="1"/>
</dbReference>
<dbReference type="PROSITE" id="PS50995">
    <property type="entry name" value="HTH_MARR_2"/>
    <property type="match status" value="1"/>
</dbReference>
<proteinExistence type="predicted"/>
<evidence type="ECO:0000313" key="3">
    <source>
        <dbReference type="Proteomes" id="UP001156691"/>
    </source>
</evidence>
<dbReference type="EMBL" id="BSNS01000011">
    <property type="protein sequence ID" value="GLQ55584.1"/>
    <property type="molecule type" value="Genomic_DNA"/>
</dbReference>
<dbReference type="PANTHER" id="PTHR33164">
    <property type="entry name" value="TRANSCRIPTIONAL REGULATOR, MARR FAMILY"/>
    <property type="match status" value="1"/>
</dbReference>
<dbReference type="PRINTS" id="PR00598">
    <property type="entry name" value="HTHMARR"/>
</dbReference>
<comment type="caution">
    <text evidence="2">The sequence shown here is derived from an EMBL/GenBank/DDBJ whole genome shotgun (WGS) entry which is preliminary data.</text>
</comment>
<sequence>MTELAELPGYLIRRLQQLAVSMFVTTMGEAGFDLTPVQFAAMTVIGQEPGIDQATLASRIAYDRATIGGVIARLCQKGYVARAIKPENRRARVLSLTTSGEQVLAQVTPMVMSVQTEILGDLTDSESAQFLDLLRKLVAGR</sequence>
<reference evidence="3" key="1">
    <citation type="journal article" date="2019" name="Int. J. Syst. Evol. Microbiol.">
        <title>The Global Catalogue of Microorganisms (GCM) 10K type strain sequencing project: providing services to taxonomists for standard genome sequencing and annotation.</title>
        <authorList>
            <consortium name="The Broad Institute Genomics Platform"/>
            <consortium name="The Broad Institute Genome Sequencing Center for Infectious Disease"/>
            <person name="Wu L."/>
            <person name="Ma J."/>
        </authorList>
    </citation>
    <scope>NUCLEOTIDE SEQUENCE [LARGE SCALE GENOMIC DNA]</scope>
    <source>
        <strain evidence="3">NBRC 112416</strain>
    </source>
</reference>
<feature type="domain" description="HTH marR-type" evidence="1">
    <location>
        <begin position="1"/>
        <end position="139"/>
    </location>
</feature>
<dbReference type="InterPro" id="IPR036390">
    <property type="entry name" value="WH_DNA-bd_sf"/>
</dbReference>
<dbReference type="InterPro" id="IPR039422">
    <property type="entry name" value="MarR/SlyA-like"/>
</dbReference>
<dbReference type="InterPro" id="IPR036388">
    <property type="entry name" value="WH-like_DNA-bd_sf"/>
</dbReference>
<dbReference type="SUPFAM" id="SSF46785">
    <property type="entry name" value="Winged helix' DNA-binding domain"/>
    <property type="match status" value="1"/>
</dbReference>
<evidence type="ECO:0000313" key="2">
    <source>
        <dbReference type="EMBL" id="GLQ55584.1"/>
    </source>
</evidence>
<name>A0ABQ5W698_9HYPH</name>
<evidence type="ECO:0000259" key="1">
    <source>
        <dbReference type="PROSITE" id="PS50995"/>
    </source>
</evidence>
<dbReference type="SMART" id="SM00347">
    <property type="entry name" value="HTH_MARR"/>
    <property type="match status" value="1"/>
</dbReference>
<keyword evidence="3" id="KW-1185">Reference proteome</keyword>
<dbReference type="InterPro" id="IPR000835">
    <property type="entry name" value="HTH_MarR-typ"/>
</dbReference>
<dbReference type="Pfam" id="PF01047">
    <property type="entry name" value="MarR"/>
    <property type="match status" value="1"/>
</dbReference>
<dbReference type="Proteomes" id="UP001156691">
    <property type="component" value="Unassembled WGS sequence"/>
</dbReference>
<gene>
    <name evidence="2" type="ORF">GCM10010862_28430</name>
</gene>
<dbReference type="Gene3D" id="1.10.10.10">
    <property type="entry name" value="Winged helix-like DNA-binding domain superfamily/Winged helix DNA-binding domain"/>
    <property type="match status" value="1"/>
</dbReference>